<feature type="transmembrane region" description="Helical" evidence="1">
    <location>
        <begin position="21"/>
        <end position="41"/>
    </location>
</feature>
<evidence type="ECO:0000256" key="1">
    <source>
        <dbReference type="SAM" id="Phobius"/>
    </source>
</evidence>
<evidence type="ECO:0000313" key="2">
    <source>
        <dbReference type="EMBL" id="RMB62219.1"/>
    </source>
</evidence>
<evidence type="ECO:0000313" key="3">
    <source>
        <dbReference type="Proteomes" id="UP000275256"/>
    </source>
</evidence>
<dbReference type="InterPro" id="IPR025576">
    <property type="entry name" value="YwiC"/>
</dbReference>
<feature type="transmembrane region" description="Helical" evidence="1">
    <location>
        <begin position="243"/>
        <end position="264"/>
    </location>
</feature>
<feature type="transmembrane region" description="Helical" evidence="1">
    <location>
        <begin position="47"/>
        <end position="67"/>
    </location>
</feature>
<dbReference type="RefSeq" id="WP_121900769.1">
    <property type="nucleotide sequence ID" value="NZ_REFW01000001.1"/>
</dbReference>
<name>A0A3M0GM16_9ACTN</name>
<feature type="transmembrane region" description="Helical" evidence="1">
    <location>
        <begin position="191"/>
        <end position="210"/>
    </location>
</feature>
<feature type="transmembrane region" description="Helical" evidence="1">
    <location>
        <begin position="161"/>
        <end position="179"/>
    </location>
</feature>
<reference evidence="2 3" key="1">
    <citation type="submission" date="2018-10" db="EMBL/GenBank/DDBJ databases">
        <title>Tessaracoccus antarcticuss sp. nov., isolated from sediment.</title>
        <authorList>
            <person name="Zhou L.Y."/>
            <person name="Du Z.J."/>
        </authorList>
    </citation>
    <scope>NUCLEOTIDE SEQUENCE [LARGE SCALE GENOMIC DNA]</scope>
    <source>
        <strain evidence="2 3">JDX10</strain>
    </source>
</reference>
<evidence type="ECO:0008006" key="4">
    <source>
        <dbReference type="Google" id="ProtNLM"/>
    </source>
</evidence>
<comment type="caution">
    <text evidence="2">The sequence shown here is derived from an EMBL/GenBank/DDBJ whole genome shotgun (WGS) entry which is preliminary data.</text>
</comment>
<proteinExistence type="predicted"/>
<dbReference type="EMBL" id="REFW01000001">
    <property type="protein sequence ID" value="RMB62219.1"/>
    <property type="molecule type" value="Genomic_DNA"/>
</dbReference>
<feature type="transmembrane region" description="Helical" evidence="1">
    <location>
        <begin position="135"/>
        <end position="155"/>
    </location>
</feature>
<accession>A0A3M0GM16</accession>
<keyword evidence="3" id="KW-1185">Reference proteome</keyword>
<protein>
    <recommendedName>
        <fullName evidence="4">YwiC-like family protein</fullName>
    </recommendedName>
</protein>
<feature type="transmembrane region" description="Helical" evidence="1">
    <location>
        <begin position="79"/>
        <end position="98"/>
    </location>
</feature>
<dbReference type="Proteomes" id="UP000275256">
    <property type="component" value="Unassembled WGS sequence"/>
</dbReference>
<keyword evidence="1" id="KW-0472">Membrane</keyword>
<feature type="transmembrane region" description="Helical" evidence="1">
    <location>
        <begin position="104"/>
        <end position="123"/>
    </location>
</feature>
<gene>
    <name evidence="2" type="ORF">EAX62_06560</name>
</gene>
<sequence length="266" mass="28453">MTATATRPARKRRGAQGWMPNQHGAWAMVTVPWLLGFVLALRDGGDIASGLMLLACWLTGYFAFFATSQWLRSRLKPRYLPAVATYAIATVVLGLGALALRPQWWTWAAVFAPLVGTSLWLAWRRAERSLRSGAATVAAASLLPLVLGSDALWPWTVAPALLGVALVCFAYFFGTVLYVKTLIRKRGSPGWVVASVVWHVGCVLGTYFLPEAMPRGLLAGFFVVMALRALVVPGLGPLRGRNVTAAAAGIGEFVATGALVAVLLCS</sequence>
<dbReference type="Pfam" id="PF14256">
    <property type="entry name" value="YwiC"/>
    <property type="match status" value="1"/>
</dbReference>
<keyword evidence="1" id="KW-0812">Transmembrane</keyword>
<organism evidence="2 3">
    <name type="scientific">Tessaracoccus antarcticus</name>
    <dbReference type="NCBI Taxonomy" id="2479848"/>
    <lineage>
        <taxon>Bacteria</taxon>
        <taxon>Bacillati</taxon>
        <taxon>Actinomycetota</taxon>
        <taxon>Actinomycetes</taxon>
        <taxon>Propionibacteriales</taxon>
        <taxon>Propionibacteriaceae</taxon>
        <taxon>Tessaracoccus</taxon>
    </lineage>
</organism>
<feature type="transmembrane region" description="Helical" evidence="1">
    <location>
        <begin position="216"/>
        <end position="236"/>
    </location>
</feature>
<keyword evidence="1" id="KW-1133">Transmembrane helix</keyword>
<dbReference type="OrthoDB" id="2380563at2"/>
<dbReference type="AlphaFoldDB" id="A0A3M0GM16"/>